<dbReference type="PANTHER" id="PTHR30061:SF50">
    <property type="entry name" value="MALTOSE_MALTODEXTRIN-BINDING PERIPLASMIC PROTEIN"/>
    <property type="match status" value="1"/>
</dbReference>
<accession>A0A8J3J125</accession>
<dbReference type="Pfam" id="PF01547">
    <property type="entry name" value="SBP_bac_1"/>
    <property type="match status" value="1"/>
</dbReference>
<keyword evidence="2" id="KW-0813">Transport</keyword>
<comment type="similarity">
    <text evidence="1">Belongs to the bacterial solute-binding protein 1 family.</text>
</comment>
<dbReference type="GO" id="GO:0042956">
    <property type="term" value="P:maltodextrin transmembrane transport"/>
    <property type="evidence" value="ECO:0007669"/>
    <property type="project" value="TreeGrafter"/>
</dbReference>
<dbReference type="GO" id="GO:0015768">
    <property type="term" value="P:maltose transport"/>
    <property type="evidence" value="ECO:0007669"/>
    <property type="project" value="TreeGrafter"/>
</dbReference>
<reference evidence="5" key="1">
    <citation type="submission" date="2021-01" db="EMBL/GenBank/DDBJ databases">
        <title>Whole genome shotgun sequence of Actinocatenispora rupis NBRC 107355.</title>
        <authorList>
            <person name="Komaki H."/>
            <person name="Tamura T."/>
        </authorList>
    </citation>
    <scope>NUCLEOTIDE SEQUENCE</scope>
    <source>
        <strain evidence="5">NBRC 107355</strain>
    </source>
</reference>
<evidence type="ECO:0000313" key="6">
    <source>
        <dbReference type="Proteomes" id="UP000612808"/>
    </source>
</evidence>
<proteinExistence type="inferred from homology"/>
<evidence type="ECO:0000313" key="5">
    <source>
        <dbReference type="EMBL" id="GID09556.1"/>
    </source>
</evidence>
<feature type="chain" id="PRO_5038710452" evidence="4">
    <location>
        <begin position="21"/>
        <end position="415"/>
    </location>
</feature>
<evidence type="ECO:0000256" key="4">
    <source>
        <dbReference type="SAM" id="SignalP"/>
    </source>
</evidence>
<feature type="signal peptide" evidence="4">
    <location>
        <begin position="1"/>
        <end position="20"/>
    </location>
</feature>
<protein>
    <submittedName>
        <fullName evidence="5">Sugar ABC transporter substrate-binding protein</fullName>
    </submittedName>
</protein>
<dbReference type="PANTHER" id="PTHR30061">
    <property type="entry name" value="MALTOSE-BINDING PERIPLASMIC PROTEIN"/>
    <property type="match status" value="1"/>
</dbReference>
<dbReference type="CDD" id="cd13585">
    <property type="entry name" value="PBP2_TMBP_like"/>
    <property type="match status" value="1"/>
</dbReference>
<dbReference type="AlphaFoldDB" id="A0A8J3J125"/>
<sequence length="415" mass="45009">MRVRALGALALAGALVAGLAGCGGGSDNGEVTLTYGIWAKDAGTQNLMKSLGAEFTKTHPNVHVKVQSTPFAQYFTKLQTAAGGGSAPDVFWMNGPNFKLYASNGMLQPLSSDTMNPGNYPSTLVKLYTYNGKRYGVPKDFDTIGLWYNKKMFDAAGVKYPDAKWTWSDMQAAAKKLTNKAKGQYGIAAAENDQQNFYNTILQAGGNVISADGKKSGYDDPKSVQGIKLWTDLIKNGYSPTYSEMSDTQPVQMFQSGKVAMFYDGSWDATTFNQAGLKDTIDVAPLPAGPAGKAVVLHGLSNAVYAKGQHTKQAEEFVKFLGSKKAADMTAKEGSVLPAYNGTQQQWVKSMPQWNLQVFIDQLAVTRPYPVSKNTAAWTKYQDEILGQAWDQKISAQQACTQLAQKMNEALAKEK</sequence>
<name>A0A8J3J125_9ACTN</name>
<dbReference type="Proteomes" id="UP000612808">
    <property type="component" value="Unassembled WGS sequence"/>
</dbReference>
<dbReference type="GO" id="GO:1901982">
    <property type="term" value="F:maltose binding"/>
    <property type="evidence" value="ECO:0007669"/>
    <property type="project" value="TreeGrafter"/>
</dbReference>
<dbReference type="InterPro" id="IPR006059">
    <property type="entry name" value="SBP"/>
</dbReference>
<dbReference type="SUPFAM" id="SSF53850">
    <property type="entry name" value="Periplasmic binding protein-like II"/>
    <property type="match status" value="1"/>
</dbReference>
<dbReference type="PROSITE" id="PS51257">
    <property type="entry name" value="PROKAR_LIPOPROTEIN"/>
    <property type="match status" value="1"/>
</dbReference>
<evidence type="ECO:0000256" key="3">
    <source>
        <dbReference type="ARBA" id="ARBA00022729"/>
    </source>
</evidence>
<evidence type="ECO:0000256" key="2">
    <source>
        <dbReference type="ARBA" id="ARBA00022448"/>
    </source>
</evidence>
<keyword evidence="3 4" id="KW-0732">Signal</keyword>
<dbReference type="GO" id="GO:0055052">
    <property type="term" value="C:ATP-binding cassette (ABC) transporter complex, substrate-binding subunit-containing"/>
    <property type="evidence" value="ECO:0007669"/>
    <property type="project" value="TreeGrafter"/>
</dbReference>
<gene>
    <name evidence="5" type="ORF">Aru02nite_04450</name>
</gene>
<evidence type="ECO:0000256" key="1">
    <source>
        <dbReference type="ARBA" id="ARBA00008520"/>
    </source>
</evidence>
<comment type="caution">
    <text evidence="5">The sequence shown here is derived from an EMBL/GenBank/DDBJ whole genome shotgun (WGS) entry which is preliminary data.</text>
</comment>
<keyword evidence="6" id="KW-1185">Reference proteome</keyword>
<dbReference type="Gene3D" id="3.40.190.10">
    <property type="entry name" value="Periplasmic binding protein-like II"/>
    <property type="match status" value="1"/>
</dbReference>
<dbReference type="EMBL" id="BOMB01000001">
    <property type="protein sequence ID" value="GID09556.1"/>
    <property type="molecule type" value="Genomic_DNA"/>
</dbReference>
<organism evidence="5 6">
    <name type="scientific">Actinocatenispora rupis</name>
    <dbReference type="NCBI Taxonomy" id="519421"/>
    <lineage>
        <taxon>Bacteria</taxon>
        <taxon>Bacillati</taxon>
        <taxon>Actinomycetota</taxon>
        <taxon>Actinomycetes</taxon>
        <taxon>Micromonosporales</taxon>
        <taxon>Micromonosporaceae</taxon>
        <taxon>Actinocatenispora</taxon>
    </lineage>
</organism>